<name>A0A8S5Q049_9CAUD</name>
<accession>A0A8S5Q049</accession>
<sequence length="72" mass="8229">MYVSNKITEYLKSIGATYQILGFTGIMYVDYGNQSLMIDRINNVRYEITCSRKTINVLGADSVINYIEGVFF</sequence>
<dbReference type="EMBL" id="BK015539">
    <property type="protein sequence ID" value="DAE11900.1"/>
    <property type="molecule type" value="Genomic_DNA"/>
</dbReference>
<reference evidence="1" key="1">
    <citation type="journal article" date="2021" name="Proc. Natl. Acad. Sci. U.S.A.">
        <title>A Catalog of Tens of Thousands of Viruses from Human Metagenomes Reveals Hidden Associations with Chronic Diseases.</title>
        <authorList>
            <person name="Tisza M.J."/>
            <person name="Buck C.B."/>
        </authorList>
    </citation>
    <scope>NUCLEOTIDE SEQUENCE</scope>
    <source>
        <strain evidence="1">CtXSp1</strain>
    </source>
</reference>
<protein>
    <submittedName>
        <fullName evidence="1">Uncharacterized protein</fullName>
    </submittedName>
</protein>
<evidence type="ECO:0000313" key="1">
    <source>
        <dbReference type="EMBL" id="DAE11900.1"/>
    </source>
</evidence>
<proteinExistence type="predicted"/>
<organism evidence="1">
    <name type="scientific">Podoviridae sp. ctXSp1</name>
    <dbReference type="NCBI Taxonomy" id="2825256"/>
    <lineage>
        <taxon>Viruses</taxon>
        <taxon>Duplodnaviria</taxon>
        <taxon>Heunggongvirae</taxon>
        <taxon>Uroviricota</taxon>
        <taxon>Caudoviricetes</taxon>
    </lineage>
</organism>